<keyword evidence="2" id="KW-0949">S-adenosyl-L-methionine</keyword>
<dbReference type="GO" id="GO:0046872">
    <property type="term" value="F:metal ion binding"/>
    <property type="evidence" value="ECO:0007669"/>
    <property type="project" value="UniProtKB-KW"/>
</dbReference>
<dbReference type="SFLD" id="SFLDG01082">
    <property type="entry name" value="B12-binding_domain_containing"/>
    <property type="match status" value="1"/>
</dbReference>
<reference evidence="8 9" key="1">
    <citation type="journal article" date="2016" name="Nat. Commun.">
        <title>Thousands of microbial genomes shed light on interconnected biogeochemical processes in an aquifer system.</title>
        <authorList>
            <person name="Anantharaman K."/>
            <person name="Brown C.T."/>
            <person name="Hug L.A."/>
            <person name="Sharon I."/>
            <person name="Castelle C.J."/>
            <person name="Probst A.J."/>
            <person name="Thomas B.C."/>
            <person name="Singh A."/>
            <person name="Wilkins M.J."/>
            <person name="Karaoz U."/>
            <person name="Brodie E.L."/>
            <person name="Williams K.H."/>
            <person name="Hubbard S.S."/>
            <person name="Banfield J.F."/>
        </authorList>
    </citation>
    <scope>NUCLEOTIDE SEQUENCE [LARGE SCALE GENOMIC DNA]</scope>
</reference>
<dbReference type="GO" id="GO:0051539">
    <property type="term" value="F:4 iron, 4 sulfur cluster binding"/>
    <property type="evidence" value="ECO:0007669"/>
    <property type="project" value="UniProtKB-KW"/>
</dbReference>
<evidence type="ECO:0000256" key="2">
    <source>
        <dbReference type="ARBA" id="ARBA00022691"/>
    </source>
</evidence>
<dbReference type="Gene3D" id="3.80.30.20">
    <property type="entry name" value="tm_1862 like domain"/>
    <property type="match status" value="1"/>
</dbReference>
<evidence type="ECO:0000313" key="8">
    <source>
        <dbReference type="EMBL" id="OFW58198.1"/>
    </source>
</evidence>
<dbReference type="InterPro" id="IPR007197">
    <property type="entry name" value="rSAM"/>
</dbReference>
<dbReference type="InterPro" id="IPR034466">
    <property type="entry name" value="Methyltransferase_Class_B"/>
</dbReference>
<evidence type="ECO:0000256" key="1">
    <source>
        <dbReference type="ARBA" id="ARBA00001966"/>
    </source>
</evidence>
<gene>
    <name evidence="8" type="ORF">A2Y75_08545</name>
</gene>
<dbReference type="SFLD" id="SFLDG01123">
    <property type="entry name" value="methyltransferase_(Class_B)"/>
    <property type="match status" value="1"/>
</dbReference>
<proteinExistence type="predicted"/>
<dbReference type="Gene3D" id="3.40.50.280">
    <property type="entry name" value="Cobalamin-binding domain"/>
    <property type="match status" value="1"/>
</dbReference>
<evidence type="ECO:0000259" key="6">
    <source>
        <dbReference type="PROSITE" id="PS51332"/>
    </source>
</evidence>
<feature type="domain" description="Radical SAM core" evidence="7">
    <location>
        <begin position="183"/>
        <end position="430"/>
    </location>
</feature>
<dbReference type="CDD" id="cd02068">
    <property type="entry name" value="radical_SAM_B12_BD"/>
    <property type="match status" value="1"/>
</dbReference>
<dbReference type="SUPFAM" id="SSF102114">
    <property type="entry name" value="Radical SAM enzymes"/>
    <property type="match status" value="1"/>
</dbReference>
<dbReference type="InterPro" id="IPR023404">
    <property type="entry name" value="rSAM_horseshoe"/>
</dbReference>
<dbReference type="SMART" id="SM00729">
    <property type="entry name" value="Elp3"/>
    <property type="match status" value="1"/>
</dbReference>
<dbReference type="InterPro" id="IPR006638">
    <property type="entry name" value="Elp3/MiaA/NifB-like_rSAM"/>
</dbReference>
<dbReference type="GO" id="GO:0031419">
    <property type="term" value="F:cobalamin binding"/>
    <property type="evidence" value="ECO:0007669"/>
    <property type="project" value="InterPro"/>
</dbReference>
<keyword evidence="5" id="KW-0411">Iron-sulfur</keyword>
<evidence type="ECO:0000256" key="5">
    <source>
        <dbReference type="ARBA" id="ARBA00023014"/>
    </source>
</evidence>
<accession>A0A1F2WMW6</accession>
<dbReference type="InterPro" id="IPR051198">
    <property type="entry name" value="BchE-like"/>
</dbReference>
<dbReference type="Proteomes" id="UP000177876">
    <property type="component" value="Unassembled WGS sequence"/>
</dbReference>
<comment type="cofactor">
    <cofactor evidence="1">
        <name>[4Fe-4S] cluster</name>
        <dbReference type="ChEBI" id="CHEBI:49883"/>
    </cofactor>
</comment>
<evidence type="ECO:0000313" key="9">
    <source>
        <dbReference type="Proteomes" id="UP000177876"/>
    </source>
</evidence>
<evidence type="ECO:0000256" key="3">
    <source>
        <dbReference type="ARBA" id="ARBA00022723"/>
    </source>
</evidence>
<feature type="domain" description="B12-binding" evidence="6">
    <location>
        <begin position="1"/>
        <end position="141"/>
    </location>
</feature>
<dbReference type="PROSITE" id="PS51332">
    <property type="entry name" value="B12_BINDING"/>
    <property type="match status" value="1"/>
</dbReference>
<dbReference type="Pfam" id="PF02310">
    <property type="entry name" value="B12-binding"/>
    <property type="match status" value="1"/>
</dbReference>
<dbReference type="GO" id="GO:0003824">
    <property type="term" value="F:catalytic activity"/>
    <property type="evidence" value="ECO:0007669"/>
    <property type="project" value="InterPro"/>
</dbReference>
<evidence type="ECO:0000259" key="7">
    <source>
        <dbReference type="PROSITE" id="PS51918"/>
    </source>
</evidence>
<dbReference type="EMBL" id="MELK01000025">
    <property type="protein sequence ID" value="OFW58198.1"/>
    <property type="molecule type" value="Genomic_DNA"/>
</dbReference>
<name>A0A1F2WMW6_9ACTN</name>
<organism evidence="8 9">
    <name type="scientific">Candidatus Solincola sediminis</name>
    <dbReference type="NCBI Taxonomy" id="1797199"/>
    <lineage>
        <taxon>Bacteria</taxon>
        <taxon>Bacillati</taxon>
        <taxon>Actinomycetota</taxon>
        <taxon>Candidatus Geothermincolia</taxon>
        <taxon>Candidatus Geothermincolales</taxon>
        <taxon>Candidatus Geothermincolaceae</taxon>
        <taxon>Candidatus Solincola</taxon>
    </lineage>
</organism>
<dbReference type="SFLD" id="SFLDS00029">
    <property type="entry name" value="Radical_SAM"/>
    <property type="match status" value="1"/>
</dbReference>
<sequence>MKVLFIHSEQDPYTPSKPLETLERLQFGISYISSVLKEEGHRTALLVVSPDSVERVEKRIAEFDPGLICFTSVFTEFHIIQQAMARSRKAFPGVFAVLGGPHATLNPEECLKEPVDAVCVGEGEFATLELAKQSEAGKRPHGIPNLYIKKADGSVERNKPRPFIEDLDSLPFPDRDMWLPWVSNPFSRPSLLVGRGCPFQCTYCCNHALRHVAEGKYVRLRSPANIVAELENMKGANPYLGEVYLEVETLGVKMEWALELCDLLRDFNATKEIPVVFGTNLRVTPNRDYNKLFAALASSNFRFVNIGLESGSERVRREILNRRYSNRDIENAVETARKHGLQVGFYNLIGLPGETKADFKETVKVNRICQPDWFLTAVFFPYPGTKLHDTCSETGLLDQGLDTDLERRKPILELPGFTKRQQERRRAWFPWLIYRGKRPWKELIWLVAMAKVYSNRRMIKMHRWLIRKYFLRRVDDEYRELIEACYTFDGKEPSLEEQEPVAVVAAAEGEKAQ</sequence>
<dbReference type="AlphaFoldDB" id="A0A1F2WMW6"/>
<keyword evidence="4" id="KW-0408">Iron</keyword>
<dbReference type="PANTHER" id="PTHR43409">
    <property type="entry name" value="ANAEROBIC MAGNESIUM-PROTOPORPHYRIN IX MONOMETHYL ESTER CYCLASE-RELATED"/>
    <property type="match status" value="1"/>
</dbReference>
<dbReference type="STRING" id="1797197.A2Y75_08545"/>
<comment type="caution">
    <text evidence="8">The sequence shown here is derived from an EMBL/GenBank/DDBJ whole genome shotgun (WGS) entry which is preliminary data.</text>
</comment>
<dbReference type="PROSITE" id="PS51918">
    <property type="entry name" value="RADICAL_SAM"/>
    <property type="match status" value="1"/>
</dbReference>
<dbReference type="InterPro" id="IPR058240">
    <property type="entry name" value="rSAM_sf"/>
</dbReference>
<protein>
    <submittedName>
        <fullName evidence="8">Uncharacterized protein</fullName>
    </submittedName>
</protein>
<dbReference type="InterPro" id="IPR006158">
    <property type="entry name" value="Cobalamin-bd"/>
</dbReference>
<evidence type="ECO:0000256" key="4">
    <source>
        <dbReference type="ARBA" id="ARBA00023004"/>
    </source>
</evidence>
<dbReference type="Pfam" id="PF04055">
    <property type="entry name" value="Radical_SAM"/>
    <property type="match status" value="1"/>
</dbReference>
<dbReference type="CDD" id="cd01335">
    <property type="entry name" value="Radical_SAM"/>
    <property type="match status" value="1"/>
</dbReference>
<keyword evidence="3" id="KW-0479">Metal-binding</keyword>